<dbReference type="SUPFAM" id="SSF48239">
    <property type="entry name" value="Terpenoid cyclases/Protein prenyltransferases"/>
    <property type="match status" value="1"/>
</dbReference>
<comment type="similarity">
    <text evidence="1">Belongs to the terpene synthase family.</text>
</comment>
<dbReference type="Proteomes" id="UP001172159">
    <property type="component" value="Unassembled WGS sequence"/>
</dbReference>
<name>A0AA39ZPN5_9PEZI</name>
<dbReference type="EMBL" id="JAUKTV010000029">
    <property type="protein sequence ID" value="KAK0701337.1"/>
    <property type="molecule type" value="Genomic_DNA"/>
</dbReference>
<dbReference type="AlphaFoldDB" id="A0AA39ZPN5"/>
<dbReference type="PANTHER" id="PTHR31739">
    <property type="entry name" value="ENT-COPALYL DIPHOSPHATE SYNTHASE, CHLOROPLASTIC"/>
    <property type="match status" value="1"/>
</dbReference>
<dbReference type="Gene3D" id="1.50.10.160">
    <property type="match status" value="1"/>
</dbReference>
<accession>A0AA39ZPN5</accession>
<dbReference type="InterPro" id="IPR008930">
    <property type="entry name" value="Terpenoid_cyclase/PrenylTrfase"/>
</dbReference>
<evidence type="ECO:0000313" key="2">
    <source>
        <dbReference type="EMBL" id="KAK0701337.1"/>
    </source>
</evidence>
<dbReference type="InterPro" id="IPR050148">
    <property type="entry name" value="Terpene_synthase-like"/>
</dbReference>
<comment type="caution">
    <text evidence="2">The sequence shown here is derived from an EMBL/GenBank/DDBJ whole genome shotgun (WGS) entry which is preliminary data.</text>
</comment>
<dbReference type="Gene3D" id="1.50.10.20">
    <property type="match status" value="1"/>
</dbReference>
<dbReference type="GO" id="GO:0010333">
    <property type="term" value="F:terpene synthase activity"/>
    <property type="evidence" value="ECO:0007669"/>
    <property type="project" value="InterPro"/>
</dbReference>
<protein>
    <submittedName>
        <fullName evidence="2">Uncharacterized protein</fullName>
    </submittedName>
</protein>
<evidence type="ECO:0000256" key="1">
    <source>
        <dbReference type="ARBA" id="ARBA00006333"/>
    </source>
</evidence>
<dbReference type="GO" id="GO:0016102">
    <property type="term" value="P:diterpenoid biosynthetic process"/>
    <property type="evidence" value="ECO:0007669"/>
    <property type="project" value="TreeGrafter"/>
</dbReference>
<keyword evidence="3" id="KW-1185">Reference proteome</keyword>
<evidence type="ECO:0000313" key="3">
    <source>
        <dbReference type="Proteomes" id="UP001172159"/>
    </source>
</evidence>
<proteinExistence type="inferred from homology"/>
<organism evidence="2 3">
    <name type="scientific">Apiosordaria backusii</name>
    <dbReference type="NCBI Taxonomy" id="314023"/>
    <lineage>
        <taxon>Eukaryota</taxon>
        <taxon>Fungi</taxon>
        <taxon>Dikarya</taxon>
        <taxon>Ascomycota</taxon>
        <taxon>Pezizomycotina</taxon>
        <taxon>Sordariomycetes</taxon>
        <taxon>Sordariomycetidae</taxon>
        <taxon>Sordariales</taxon>
        <taxon>Lasiosphaeriaceae</taxon>
        <taxon>Apiosordaria</taxon>
    </lineage>
</organism>
<reference evidence="2" key="1">
    <citation type="submission" date="2023-06" db="EMBL/GenBank/DDBJ databases">
        <title>Genome-scale phylogeny and comparative genomics of the fungal order Sordariales.</title>
        <authorList>
            <consortium name="Lawrence Berkeley National Laboratory"/>
            <person name="Hensen N."/>
            <person name="Bonometti L."/>
            <person name="Westerberg I."/>
            <person name="Brannstrom I.O."/>
            <person name="Guillou S."/>
            <person name="Cros-Aarteil S."/>
            <person name="Calhoun S."/>
            <person name="Haridas S."/>
            <person name="Kuo A."/>
            <person name="Mondo S."/>
            <person name="Pangilinan J."/>
            <person name="Riley R."/>
            <person name="Labutti K."/>
            <person name="Andreopoulos B."/>
            <person name="Lipzen A."/>
            <person name="Chen C."/>
            <person name="Yanf M."/>
            <person name="Daum C."/>
            <person name="Ng V."/>
            <person name="Clum A."/>
            <person name="Steindorff A."/>
            <person name="Ohm R."/>
            <person name="Martin F."/>
            <person name="Silar P."/>
            <person name="Natvig D."/>
            <person name="Lalanne C."/>
            <person name="Gautier V."/>
            <person name="Ament-Velasquez S.L."/>
            <person name="Kruys A."/>
            <person name="Hutchinson M.I."/>
            <person name="Powell A.J."/>
            <person name="Barry K."/>
            <person name="Miller A.N."/>
            <person name="Grigoriev I.V."/>
            <person name="Debuchy R."/>
            <person name="Gladieux P."/>
            <person name="Thoren M.H."/>
            <person name="Johannesson H."/>
        </authorList>
    </citation>
    <scope>NUCLEOTIDE SEQUENCE</scope>
    <source>
        <strain evidence="2">CBS 540.89</strain>
    </source>
</reference>
<dbReference type="GO" id="GO:0000287">
    <property type="term" value="F:magnesium ion binding"/>
    <property type="evidence" value="ECO:0007669"/>
    <property type="project" value="TreeGrafter"/>
</dbReference>
<gene>
    <name evidence="2" type="ORF">B0T21DRAFT_455875</name>
</gene>
<dbReference type="PANTHER" id="PTHR31739:SF25">
    <property type="entry name" value="(E,E)-GERANYLLINALOOL SYNTHASE"/>
    <property type="match status" value="1"/>
</dbReference>
<sequence>MGCIGKPDGGWPVHESEIDGVLNTLAALVALKEHHAAHLEPQIINGFHPDSLEKRIVRAEKILSARLKQWDVETTVHVGFEVVVPALLKALEADETKFDFPGRQKLMLLNQQKLSKLRPEIVYGPQMTTLLHSLEALVGCIDFDRVSHHLDQHGSMLASPASTAAYLMHSSKWDDRAEAYLRTVVSSGSGAGGGGVPGAFPSATFELSWILSTLLKATPSLAKLPQAVRDSHDGVLGWDTALLDDADDTAKVLLSCTLLSLPTSPRRMIEKFEGGDHFRTYQYERNGPFSTNCNVLIALLHYQTLTDYHNQITKVAKFLCREYLSGTINDKWNLCDGYCLMLLAQALSKLLQVWDSGMLTNLPEDLIREQVPIVMSHTLVQTLQLQCSDGSWRPMTASRETTAYAILTIRCLASLPWISRFDTQIQTAVRRGSAYLILNYDKWDLNEYIWVAKATYALPPVARAYIVAAICADTSYDWGRKVVELFTVPDAKIIAMASFYERLPMFASDAPWLLEIDLALGSLYGAKLSRVVTSVFPPNLGKETNNRYLDYIPFTWIATNRKNGFPLSKSALWEMMKISVLIYQLDELMETVCGQLYQQDGMVKELWCNHLFASVNSSVNHELITSILAHVDHEQQNIHFRQFKTGSDPTTMPYHSWIQTTLAPNTQAPWTLLFFACLATSSDSLSGTAKKEAFFRGAKEGYLAGAVTRRLSALCRQKNDYGSVLRDRQEGNLNSVDFLTQDRKCGSDASDAGFDLQQAKKDLLYVAEHEKECLDPTLAKLKVEMMSKERKGGKEKMQALQTFVDTVELYGQIYCARDISNKQVN</sequence>